<feature type="region of interest" description="Disordered" evidence="1">
    <location>
        <begin position="403"/>
        <end position="494"/>
    </location>
</feature>
<accession>A0ABR3F6U0</accession>
<feature type="compositionally biased region" description="Low complexity" evidence="1">
    <location>
        <begin position="405"/>
        <end position="494"/>
    </location>
</feature>
<protein>
    <recommendedName>
        <fullName evidence="5">Apple domain-containing protein</fullName>
    </recommendedName>
</protein>
<name>A0ABR3F6U0_9AGAR</name>
<proteinExistence type="predicted"/>
<feature type="signal peptide" evidence="2">
    <location>
        <begin position="1"/>
        <end position="18"/>
    </location>
</feature>
<feature type="compositionally biased region" description="Low complexity" evidence="1">
    <location>
        <begin position="309"/>
        <end position="329"/>
    </location>
</feature>
<feature type="region of interest" description="Disordered" evidence="1">
    <location>
        <begin position="41"/>
        <end position="117"/>
    </location>
</feature>
<feature type="chain" id="PRO_5045207081" description="Apple domain-containing protein" evidence="2">
    <location>
        <begin position="19"/>
        <end position="494"/>
    </location>
</feature>
<dbReference type="Proteomes" id="UP001465976">
    <property type="component" value="Unassembled WGS sequence"/>
</dbReference>
<sequence length="494" mass="51095">MVVLTSRVALLAASISLAAISNAPTAGGVAVPVMARSEAPAVEVRHTPPRKDNPVMELPEAAQKKSKGSKGFKAKSEGDDDKEEKGERKNGKKKGSKKEKGGKGENHRHHETRDTKVVHVLSEDGPDPLIRIELGNGEHVLHLKRSSEQRFFHDQTGKTYGKLVYNQANRDVDASTEGTDWDLVPQSCPQDCDFQRCVSFAIVDPQDIHRSRCITYTTSSTQPQTLHAYECFGKEGPMDQDGPSAHLSQIFGYEPSTGVVTAIPVREASSSGQPSPSGSVQRRQQGQEVTMVFHPLGKSSAPQESQVEPSGADPIASGPSSSSVSPVLTSSESTSTAISTATAAAATTDTANATAPVTDTAVPTTTMTVTVTASSDSATFSPSTTETTAYASSTANALKVEVYGSSSSTVSDSTSASSSAVSDTSAPSSDAAASPTSSAASTPTSSVNGDDIASSIAADYSSSYSSSSVASTTDVPITTTESAASSSSTGATRK</sequence>
<comment type="caution">
    <text evidence="3">The sequence shown here is derived from an EMBL/GenBank/DDBJ whole genome shotgun (WGS) entry which is preliminary data.</text>
</comment>
<reference evidence="3 4" key="1">
    <citation type="submission" date="2024-02" db="EMBL/GenBank/DDBJ databases">
        <title>A draft genome for the cacao thread blight pathogen Marasmius crinis-equi.</title>
        <authorList>
            <person name="Cohen S.P."/>
            <person name="Baruah I.K."/>
            <person name="Amoako-Attah I."/>
            <person name="Bukari Y."/>
            <person name="Meinhardt L.W."/>
            <person name="Bailey B.A."/>
        </authorList>
    </citation>
    <scope>NUCLEOTIDE SEQUENCE [LARGE SCALE GENOMIC DNA]</scope>
    <source>
        <strain evidence="3 4">GH-76</strain>
    </source>
</reference>
<evidence type="ECO:0000256" key="1">
    <source>
        <dbReference type="SAM" id="MobiDB-lite"/>
    </source>
</evidence>
<dbReference type="EMBL" id="JBAHYK010000874">
    <property type="protein sequence ID" value="KAL0570789.1"/>
    <property type="molecule type" value="Genomic_DNA"/>
</dbReference>
<evidence type="ECO:0008006" key="5">
    <source>
        <dbReference type="Google" id="ProtNLM"/>
    </source>
</evidence>
<organism evidence="3 4">
    <name type="scientific">Marasmius crinis-equi</name>
    <dbReference type="NCBI Taxonomy" id="585013"/>
    <lineage>
        <taxon>Eukaryota</taxon>
        <taxon>Fungi</taxon>
        <taxon>Dikarya</taxon>
        <taxon>Basidiomycota</taxon>
        <taxon>Agaricomycotina</taxon>
        <taxon>Agaricomycetes</taxon>
        <taxon>Agaricomycetidae</taxon>
        <taxon>Agaricales</taxon>
        <taxon>Marasmiineae</taxon>
        <taxon>Marasmiaceae</taxon>
        <taxon>Marasmius</taxon>
    </lineage>
</organism>
<feature type="region of interest" description="Disordered" evidence="1">
    <location>
        <begin position="298"/>
        <end position="329"/>
    </location>
</feature>
<feature type="region of interest" description="Disordered" evidence="1">
    <location>
        <begin position="267"/>
        <end position="286"/>
    </location>
</feature>
<evidence type="ECO:0000256" key="2">
    <source>
        <dbReference type="SAM" id="SignalP"/>
    </source>
</evidence>
<feature type="compositionally biased region" description="Basic residues" evidence="1">
    <location>
        <begin position="64"/>
        <end position="73"/>
    </location>
</feature>
<feature type="compositionally biased region" description="Low complexity" evidence="1">
    <location>
        <begin position="269"/>
        <end position="279"/>
    </location>
</feature>
<feature type="compositionally biased region" description="Basic and acidic residues" evidence="1">
    <location>
        <begin position="43"/>
        <end position="54"/>
    </location>
</feature>
<gene>
    <name evidence="3" type="ORF">V5O48_011173</name>
</gene>
<evidence type="ECO:0000313" key="4">
    <source>
        <dbReference type="Proteomes" id="UP001465976"/>
    </source>
</evidence>
<evidence type="ECO:0000313" key="3">
    <source>
        <dbReference type="EMBL" id="KAL0570789.1"/>
    </source>
</evidence>
<keyword evidence="2" id="KW-0732">Signal</keyword>
<keyword evidence="4" id="KW-1185">Reference proteome</keyword>